<dbReference type="OrthoDB" id="9804747at2"/>
<dbReference type="NCBIfam" id="TIGR00277">
    <property type="entry name" value="HDIG"/>
    <property type="match status" value="1"/>
</dbReference>
<dbReference type="SMART" id="SM00471">
    <property type="entry name" value="HDc"/>
    <property type="match status" value="1"/>
</dbReference>
<accession>A0A0R3K156</accession>
<evidence type="ECO:0000313" key="2">
    <source>
        <dbReference type="EMBL" id="KRQ86661.1"/>
    </source>
</evidence>
<proteinExistence type="predicted"/>
<dbReference type="InterPro" id="IPR037522">
    <property type="entry name" value="HD_GYP_dom"/>
</dbReference>
<feature type="domain" description="HD-GYP" evidence="1">
    <location>
        <begin position="110"/>
        <end position="306"/>
    </location>
</feature>
<evidence type="ECO:0000259" key="1">
    <source>
        <dbReference type="PROSITE" id="PS51832"/>
    </source>
</evidence>
<dbReference type="EC" id="3.1.4.52" evidence="2"/>
<sequence length="348" mass="39510">MKKIKINVSDCCIGDKLAYDVILESGITLLTEGTVLNEFIINKLENLGIERIYIYSDFEESVSQKELHFAELSNDYSEKVETIKDIINDLAIGKKLDYPSIVEITHDLVKNIDEKDNIVKLLSTLKAFNQYTYNHCLNVSLYSLLLGKWLGLKEGMLNELLQAAVMHDIGKAKIPDEILNKRGSLNRGEFEIMKKHSQYGYEIAKEDRRISLEVLKGILLHHEKEDGSGYPLKVKGDKISLFAKIIAICDIYDALTQERVYKGRTTPFEAFKIIEIEGYTKLDTKIMLTFLQNIASYCIGMNVVLSDGRVGEIAFISPRNIYTPIVKVDSEVIDLMTNKNINIVSLKN</sequence>
<dbReference type="PANTHER" id="PTHR43155:SF2">
    <property type="entry name" value="CYCLIC DI-GMP PHOSPHODIESTERASE PA4108"/>
    <property type="match status" value="1"/>
</dbReference>
<comment type="caution">
    <text evidence="2">The sequence shown here is derived from an EMBL/GenBank/DDBJ whole genome shotgun (WGS) entry which is preliminary data.</text>
</comment>
<dbReference type="GO" id="GO:0071111">
    <property type="term" value="F:cyclic-guanylate-specific phosphodiesterase activity"/>
    <property type="evidence" value="ECO:0007669"/>
    <property type="project" value="UniProtKB-EC"/>
</dbReference>
<keyword evidence="2" id="KW-0378">Hydrolase</keyword>
<dbReference type="PROSITE" id="PS51832">
    <property type="entry name" value="HD_GYP"/>
    <property type="match status" value="1"/>
</dbReference>
<dbReference type="InterPro" id="IPR003607">
    <property type="entry name" value="HD/PDEase_dom"/>
</dbReference>
<dbReference type="STRING" id="908809.ABG79_01408"/>
<dbReference type="AlphaFoldDB" id="A0A0R3K156"/>
<name>A0A0R3K156_CALMK</name>
<dbReference type="Gene3D" id="1.10.3210.10">
    <property type="entry name" value="Hypothetical protein af1432"/>
    <property type="match status" value="1"/>
</dbReference>
<dbReference type="PANTHER" id="PTHR43155">
    <property type="entry name" value="CYCLIC DI-GMP PHOSPHODIESTERASE PA4108-RELATED"/>
    <property type="match status" value="1"/>
</dbReference>
<keyword evidence="3" id="KW-1185">Reference proteome</keyword>
<dbReference type="Pfam" id="PF13487">
    <property type="entry name" value="HD_5"/>
    <property type="match status" value="1"/>
</dbReference>
<dbReference type="Proteomes" id="UP000052015">
    <property type="component" value="Unassembled WGS sequence"/>
</dbReference>
<dbReference type="InterPro" id="IPR006675">
    <property type="entry name" value="HDIG_dom"/>
</dbReference>
<gene>
    <name evidence="2" type="primary">rpfG_4</name>
    <name evidence="2" type="ORF">ABG79_01408</name>
</gene>
<dbReference type="EMBL" id="LKHP01000007">
    <property type="protein sequence ID" value="KRQ86661.1"/>
    <property type="molecule type" value="Genomic_DNA"/>
</dbReference>
<dbReference type="CDD" id="cd00077">
    <property type="entry name" value="HDc"/>
    <property type="match status" value="1"/>
</dbReference>
<dbReference type="SUPFAM" id="SSF109604">
    <property type="entry name" value="HD-domain/PDEase-like"/>
    <property type="match status" value="1"/>
</dbReference>
<reference evidence="2 3" key="1">
    <citation type="submission" date="2015-09" db="EMBL/GenBank/DDBJ databases">
        <title>Draft genome sequence of a Caloramator mitchellensis, a moderate thermophile from the Great Artesian Basin of Australia.</title>
        <authorList>
            <person name="Patel B.K."/>
        </authorList>
    </citation>
    <scope>NUCLEOTIDE SEQUENCE [LARGE SCALE GENOMIC DNA]</scope>
    <source>
        <strain evidence="2 3">VF08</strain>
    </source>
</reference>
<organism evidence="2 3">
    <name type="scientific">Caloramator mitchellensis</name>
    <dbReference type="NCBI Taxonomy" id="908809"/>
    <lineage>
        <taxon>Bacteria</taxon>
        <taxon>Bacillati</taxon>
        <taxon>Bacillota</taxon>
        <taxon>Clostridia</taxon>
        <taxon>Eubacteriales</taxon>
        <taxon>Clostridiaceae</taxon>
        <taxon>Caloramator</taxon>
    </lineage>
</organism>
<evidence type="ECO:0000313" key="3">
    <source>
        <dbReference type="Proteomes" id="UP000052015"/>
    </source>
</evidence>
<dbReference type="PATRIC" id="fig|908809.3.peg.1416"/>
<dbReference type="RefSeq" id="WP_057978536.1">
    <property type="nucleotide sequence ID" value="NZ_LKHP01000007.1"/>
</dbReference>
<protein>
    <submittedName>
        <fullName evidence="2">Cyclic di-GMP phosphodiesterase response regulator RpfG</fullName>
        <ecNumber evidence="2">3.1.4.52</ecNumber>
    </submittedName>
</protein>